<gene>
    <name evidence="2" type="ORF">G3I44_07920</name>
</gene>
<evidence type="ECO:0000313" key="3">
    <source>
        <dbReference type="Proteomes" id="UP000465846"/>
    </source>
</evidence>
<dbReference type="GO" id="GO:0016740">
    <property type="term" value="F:transferase activity"/>
    <property type="evidence" value="ECO:0007669"/>
    <property type="project" value="UniProtKB-KW"/>
</dbReference>
<dbReference type="CDD" id="cd03801">
    <property type="entry name" value="GT4_PimA-like"/>
    <property type="match status" value="1"/>
</dbReference>
<protein>
    <submittedName>
        <fullName evidence="2">Glycosyltransferase family 4 protein</fullName>
    </submittedName>
</protein>
<organism evidence="2 3">
    <name type="scientific">Halogeometricum borinquense</name>
    <dbReference type="NCBI Taxonomy" id="60847"/>
    <lineage>
        <taxon>Archaea</taxon>
        <taxon>Methanobacteriati</taxon>
        <taxon>Methanobacteriota</taxon>
        <taxon>Stenosarchaea group</taxon>
        <taxon>Halobacteria</taxon>
        <taxon>Halobacteriales</taxon>
        <taxon>Haloferacaceae</taxon>
        <taxon>Halogeometricum</taxon>
    </lineage>
</organism>
<feature type="compositionally biased region" description="Polar residues" evidence="1">
    <location>
        <begin position="1"/>
        <end position="13"/>
    </location>
</feature>
<dbReference type="GeneID" id="44079319"/>
<accession>A0A6C0UMS0</accession>
<name>A0A6C0UMS0_9EURY</name>
<dbReference type="AlphaFoldDB" id="A0A6C0UMS0"/>
<sequence>MTRTHSQTDTSVGDRSGNDRQMDVTISVPGTFWAFRIAHELTTRGVGTQVYTTTPRFKLSTELPAEQVHPIRYPGVVKQLGYQLPDDGVLSHVTRWNRPVQRLGDYLFDKAVSRQLSPTDRGLFLGFAGACRDSLVRANDLGYVTVVERSSSHIRAQRRLLKEEYDRYGVEGQPISLSHVEREEAEYDAADFIVTPSEFSAESLVEQGVATDKIRRIPFGANVNFEVPNRKDSNNPFIFLFTGHVSLRKGVQYLLDAWEKISLPDAQLVFAGHVEDALAERVQDFEDDDSVKFLGWVDNVDEWYRKASVFVFPSIEEGSARVTYEAMTWGLPVITTFNSGWVGTDGEHGLEVPIRDPNALAKAISQLYDDKASRLQMGKHGRTLIENKYTWEDYAERVYTTYQSMIDLSG</sequence>
<dbReference type="EMBL" id="CP048739">
    <property type="protein sequence ID" value="QIB74228.1"/>
    <property type="molecule type" value="Genomic_DNA"/>
</dbReference>
<evidence type="ECO:0000256" key="1">
    <source>
        <dbReference type="SAM" id="MobiDB-lite"/>
    </source>
</evidence>
<dbReference type="RefSeq" id="WP_163486167.1">
    <property type="nucleotide sequence ID" value="NZ_CP048739.1"/>
</dbReference>
<dbReference type="Gene3D" id="3.40.50.2000">
    <property type="entry name" value="Glycogen Phosphorylase B"/>
    <property type="match status" value="2"/>
</dbReference>
<dbReference type="SUPFAM" id="SSF53756">
    <property type="entry name" value="UDP-Glycosyltransferase/glycogen phosphorylase"/>
    <property type="match status" value="1"/>
</dbReference>
<proteinExistence type="predicted"/>
<dbReference type="PANTHER" id="PTHR12526">
    <property type="entry name" value="GLYCOSYLTRANSFERASE"/>
    <property type="match status" value="1"/>
</dbReference>
<keyword evidence="2" id="KW-0808">Transferase</keyword>
<dbReference type="Proteomes" id="UP000465846">
    <property type="component" value="Chromosome"/>
</dbReference>
<dbReference type="Pfam" id="PF13692">
    <property type="entry name" value="Glyco_trans_1_4"/>
    <property type="match status" value="1"/>
</dbReference>
<feature type="region of interest" description="Disordered" evidence="1">
    <location>
        <begin position="1"/>
        <end position="22"/>
    </location>
</feature>
<reference evidence="2 3" key="1">
    <citation type="submission" date="2020-02" db="EMBL/GenBank/DDBJ databases">
        <title>Whole genome sequence of Halogeometricum borinquense strain wsp4.</title>
        <authorList>
            <person name="Verma D.K."/>
            <person name="Gopal K."/>
            <person name="Prasad E.S."/>
        </authorList>
    </citation>
    <scope>NUCLEOTIDE SEQUENCE [LARGE SCALE GENOMIC DNA]</scope>
    <source>
        <strain evidence="3">wsp4</strain>
    </source>
</reference>
<evidence type="ECO:0000313" key="2">
    <source>
        <dbReference type="EMBL" id="QIB74228.1"/>
    </source>
</evidence>